<evidence type="ECO:0000256" key="18">
    <source>
        <dbReference type="ARBA" id="ARBA00032243"/>
    </source>
</evidence>
<keyword evidence="8" id="KW-0235">DNA replication</keyword>
<dbReference type="InterPro" id="IPR027417">
    <property type="entry name" value="P-loop_NTPase"/>
</dbReference>
<keyword evidence="9" id="KW-0540">Nuclease</keyword>
<evidence type="ECO:0000256" key="9">
    <source>
        <dbReference type="ARBA" id="ARBA00022722"/>
    </source>
</evidence>
<dbReference type="EMBL" id="MH552505">
    <property type="protein sequence ID" value="AXF52240.1"/>
    <property type="molecule type" value="Genomic_DNA"/>
</dbReference>
<evidence type="ECO:0000256" key="6">
    <source>
        <dbReference type="ARBA" id="ARBA00022679"/>
    </source>
</evidence>
<dbReference type="GO" id="GO:0003724">
    <property type="term" value="F:RNA helicase activity"/>
    <property type="evidence" value="ECO:0007669"/>
    <property type="project" value="InterPro"/>
</dbReference>
<dbReference type="GO" id="GO:0042025">
    <property type="term" value="C:host cell nucleus"/>
    <property type="evidence" value="ECO:0007669"/>
    <property type="project" value="UniProtKB-SubCell"/>
</dbReference>
<evidence type="ECO:0000256" key="12">
    <source>
        <dbReference type="ARBA" id="ARBA00022759"/>
    </source>
</evidence>
<dbReference type="Gene3D" id="3.40.1310.20">
    <property type="match status" value="1"/>
</dbReference>
<evidence type="ECO:0000256" key="14">
    <source>
        <dbReference type="ARBA" id="ARBA00023124"/>
    </source>
</evidence>
<organism evidence="21 22">
    <name type="scientific">Cressdnaviricota sp</name>
    <dbReference type="NCBI Taxonomy" id="2748378"/>
    <lineage>
        <taxon>Viruses</taxon>
        <taxon>Monodnaviria</taxon>
        <taxon>Shotokuvirae</taxon>
        <taxon>Cressdnaviricota</taxon>
    </lineage>
</organism>
<keyword evidence="15" id="KW-0238">DNA-binding</keyword>
<evidence type="ECO:0000256" key="13">
    <source>
        <dbReference type="ARBA" id="ARBA00022801"/>
    </source>
</evidence>
<dbReference type="InterPro" id="IPR049912">
    <property type="entry name" value="CRESS_DNA_REP"/>
</dbReference>
<accession>A0A345BP69</accession>
<dbReference type="Pfam" id="PF00910">
    <property type="entry name" value="RNA_helicase"/>
    <property type="match status" value="1"/>
</dbReference>
<keyword evidence="10" id="KW-0479">Metal-binding</keyword>
<keyword evidence="21" id="KW-0067">ATP-binding</keyword>
<evidence type="ECO:0000256" key="10">
    <source>
        <dbReference type="ARBA" id="ARBA00022723"/>
    </source>
</evidence>
<dbReference type="GO" id="GO:0016779">
    <property type="term" value="F:nucleotidyltransferase activity"/>
    <property type="evidence" value="ECO:0007669"/>
    <property type="project" value="UniProtKB-KW"/>
</dbReference>
<evidence type="ECO:0000259" key="20">
    <source>
        <dbReference type="PROSITE" id="PS52020"/>
    </source>
</evidence>
<dbReference type="GO" id="GO:0046872">
    <property type="term" value="F:metal ion binding"/>
    <property type="evidence" value="ECO:0007669"/>
    <property type="project" value="UniProtKB-KW"/>
</dbReference>
<evidence type="ECO:0000256" key="19">
    <source>
        <dbReference type="ARBA" id="ARBA00049360"/>
    </source>
</evidence>
<evidence type="ECO:0000256" key="17">
    <source>
        <dbReference type="ARBA" id="ARBA00030754"/>
    </source>
</evidence>
<dbReference type="PROSITE" id="PS52020">
    <property type="entry name" value="CRESS_DNA_REP"/>
    <property type="match status" value="1"/>
</dbReference>
<evidence type="ECO:0000256" key="16">
    <source>
        <dbReference type="ARBA" id="ARBA00023268"/>
    </source>
</evidence>
<keyword evidence="11" id="KW-0547">Nucleotide-binding</keyword>
<evidence type="ECO:0000313" key="22">
    <source>
        <dbReference type="Proteomes" id="UP000280183"/>
    </source>
</evidence>
<evidence type="ECO:0000313" key="21">
    <source>
        <dbReference type="EMBL" id="AXF52240.1"/>
    </source>
</evidence>
<proteinExistence type="inferred from homology"/>
<evidence type="ECO:0000256" key="11">
    <source>
        <dbReference type="ARBA" id="ARBA00022741"/>
    </source>
</evidence>
<dbReference type="GO" id="GO:0016787">
    <property type="term" value="F:hydrolase activity"/>
    <property type="evidence" value="ECO:0007669"/>
    <property type="project" value="UniProtKB-KW"/>
</dbReference>
<evidence type="ECO:0000256" key="2">
    <source>
        <dbReference type="ARBA" id="ARBA00004147"/>
    </source>
</evidence>
<comment type="similarity">
    <text evidence="3">Belongs to the nanoviruses/circoviruses replication-associated protein family.</text>
</comment>
<dbReference type="Pfam" id="PF02407">
    <property type="entry name" value="Viral_Rep"/>
    <property type="match status" value="1"/>
</dbReference>
<evidence type="ECO:0000256" key="4">
    <source>
        <dbReference type="ARBA" id="ARBA00014531"/>
    </source>
</evidence>
<keyword evidence="14" id="KW-0190">Covalent protein-DNA linkage</keyword>
<keyword evidence="6" id="KW-0808">Transferase</keyword>
<keyword evidence="7" id="KW-0548">Nucleotidyltransferase</keyword>
<keyword evidence="12" id="KW-0255">Endonuclease</keyword>
<keyword evidence="5" id="KW-1048">Host nucleus</keyword>
<keyword evidence="16" id="KW-0511">Multifunctional enzyme</keyword>
<keyword evidence="13" id="KW-0378">Hydrolase</keyword>
<keyword evidence="22" id="KW-1185">Reference proteome</keyword>
<keyword evidence="21" id="KW-0347">Helicase</keyword>
<protein>
    <recommendedName>
        <fullName evidence="4">Replication-associated protein</fullName>
    </recommendedName>
    <alternativeName>
        <fullName evidence="17">ATP-dependent helicase Rep</fullName>
    </alternativeName>
    <alternativeName>
        <fullName evidence="18">RepP</fullName>
    </alternativeName>
</protein>
<dbReference type="GO" id="GO:0003723">
    <property type="term" value="F:RNA binding"/>
    <property type="evidence" value="ECO:0007669"/>
    <property type="project" value="InterPro"/>
</dbReference>
<evidence type="ECO:0000256" key="5">
    <source>
        <dbReference type="ARBA" id="ARBA00022562"/>
    </source>
</evidence>
<comment type="catalytic activity">
    <reaction evidence="19">
        <text>ATP + H2O = ADP + phosphate + H(+)</text>
        <dbReference type="Rhea" id="RHEA:13065"/>
        <dbReference type="ChEBI" id="CHEBI:15377"/>
        <dbReference type="ChEBI" id="CHEBI:15378"/>
        <dbReference type="ChEBI" id="CHEBI:30616"/>
        <dbReference type="ChEBI" id="CHEBI:43474"/>
        <dbReference type="ChEBI" id="CHEBI:456216"/>
    </reaction>
</comment>
<evidence type="ECO:0000256" key="7">
    <source>
        <dbReference type="ARBA" id="ARBA00022695"/>
    </source>
</evidence>
<dbReference type="Proteomes" id="UP000280183">
    <property type="component" value="Segment"/>
</dbReference>
<evidence type="ECO:0000256" key="3">
    <source>
        <dbReference type="ARBA" id="ARBA00008545"/>
    </source>
</evidence>
<name>A0A345BP69_9VIRU</name>
<dbReference type="GO" id="GO:0006260">
    <property type="term" value="P:DNA replication"/>
    <property type="evidence" value="ECO:0007669"/>
    <property type="project" value="UniProtKB-KW"/>
</dbReference>
<dbReference type="GO" id="GO:0003677">
    <property type="term" value="F:DNA binding"/>
    <property type="evidence" value="ECO:0007669"/>
    <property type="project" value="UniProtKB-KW"/>
</dbReference>
<evidence type="ECO:0000256" key="1">
    <source>
        <dbReference type="ARBA" id="ARBA00001936"/>
    </source>
</evidence>
<evidence type="ECO:0000256" key="15">
    <source>
        <dbReference type="ARBA" id="ARBA00023125"/>
    </source>
</evidence>
<comment type="cofactor">
    <cofactor evidence="1">
        <name>Mn(2+)</name>
        <dbReference type="ChEBI" id="CHEBI:29035"/>
    </cofactor>
</comment>
<sequence>MPRTTTAKRYCFTLNNYTDDEEAVLRASLSQHCSYAIVGREVGESGTPHLQGYCILNKRASFDTAKDRINPRSHVEVSNGTPRQNELYCRKGGDYWEHGDCPDGGPSSGRSARDDLARAFVDAANSGRVGLHGFAHEHPGAYYYSRHQLLRNWMGHQQPISRPDIRVDWYYGPPGVGKSRRAHGELPSAYIKDPRTKWWNGYMLEPDVIIDDFGPQGIDINHLLRWFDRYKCTVEVKGDCVPLLADHFIVTSNFHPSEVFSSHVSDPMDHTVREHPQLPALMRRINLTFMGYEYDSKKHT</sequence>
<dbReference type="GO" id="GO:0004519">
    <property type="term" value="F:endonuclease activity"/>
    <property type="evidence" value="ECO:0007669"/>
    <property type="project" value="UniProtKB-KW"/>
</dbReference>
<reference evidence="21 22" key="1">
    <citation type="submission" date="2018-06" db="EMBL/GenBank/DDBJ databases">
        <title>Uncovering a Universe of Circular DNA Viruses in Animal Metagenomes.</title>
        <authorList>
            <person name="Tisza M."/>
            <person name="Buck C."/>
            <person name="Pastrana D."/>
            <person name="Welch N."/>
            <person name="Peretti A."/>
        </authorList>
    </citation>
    <scope>NUCLEOTIDE SEQUENCE [LARGE SCALE GENOMIC DNA]</scope>
    <source>
        <strain evidence="21">Ctbf541</strain>
    </source>
</reference>
<dbReference type="GO" id="GO:0000166">
    <property type="term" value="F:nucleotide binding"/>
    <property type="evidence" value="ECO:0007669"/>
    <property type="project" value="UniProtKB-KW"/>
</dbReference>
<comment type="subcellular location">
    <subcellularLocation>
        <location evidence="2">Host nucleus</location>
    </subcellularLocation>
</comment>
<feature type="domain" description="CRESS-DNA virus Rep endonuclease" evidence="20">
    <location>
        <begin position="4"/>
        <end position="101"/>
    </location>
</feature>
<evidence type="ECO:0000256" key="8">
    <source>
        <dbReference type="ARBA" id="ARBA00022705"/>
    </source>
</evidence>
<dbReference type="SUPFAM" id="SSF52540">
    <property type="entry name" value="P-loop containing nucleoside triphosphate hydrolases"/>
    <property type="match status" value="1"/>
</dbReference>
<dbReference type="InterPro" id="IPR000605">
    <property type="entry name" value="Helicase_SF3_ssDNA/RNA_vir"/>
</dbReference>